<sequence>MRAAMAQREAITPVLLECLQRAADDPQGFVDTDNSLLPLYAMFLLAQFRERAAYPLLVKLVSAPAVAARNTRSAAVDEEPLFLGLLLKHSRGPQ</sequence>
<dbReference type="Pfam" id="PF06685">
    <property type="entry name" value="DUF1186"/>
    <property type="match status" value="1"/>
</dbReference>
<evidence type="ECO:0000313" key="1">
    <source>
        <dbReference type="EMBL" id="EIC19670.1"/>
    </source>
</evidence>
<dbReference type="eggNOG" id="COG1413">
    <property type="taxonomic scope" value="Bacteria"/>
</dbReference>
<dbReference type="AlphaFoldDB" id="H8Z6H2"/>
<name>H8Z6H2_9GAMM</name>
<accession>H8Z6H2</accession>
<dbReference type="STRING" id="631362.Thi970DRAFT_03260"/>
<dbReference type="Proteomes" id="UP000002964">
    <property type="component" value="Unassembled WGS sequence"/>
</dbReference>
<proteinExistence type="predicted"/>
<reference evidence="1 2" key="2">
    <citation type="submission" date="2011-11" db="EMBL/GenBank/DDBJ databases">
        <authorList>
            <consortium name="US DOE Joint Genome Institute"/>
            <person name="Lucas S."/>
            <person name="Han J."/>
            <person name="Lapidus A."/>
            <person name="Cheng J.-F."/>
            <person name="Goodwin L."/>
            <person name="Pitluck S."/>
            <person name="Peters L."/>
            <person name="Ovchinnikova G."/>
            <person name="Zhang X."/>
            <person name="Detter J.C."/>
            <person name="Han C."/>
            <person name="Tapia R."/>
            <person name="Land M."/>
            <person name="Hauser L."/>
            <person name="Kyrpides N."/>
            <person name="Ivanova N."/>
            <person name="Pagani I."/>
            <person name="Vogl K."/>
            <person name="Liu Z."/>
            <person name="Overmann J."/>
            <person name="Frigaard N.-U."/>
            <person name="Bryant D."/>
            <person name="Woyke T."/>
        </authorList>
    </citation>
    <scope>NUCLEOTIDE SEQUENCE [LARGE SCALE GENOMIC DNA]</scope>
    <source>
        <strain evidence="1 2">970</strain>
    </source>
</reference>
<keyword evidence="2" id="KW-1185">Reference proteome</keyword>
<organism evidence="1 2">
    <name type="scientific">Thiorhodovibrio frisius</name>
    <dbReference type="NCBI Taxonomy" id="631362"/>
    <lineage>
        <taxon>Bacteria</taxon>
        <taxon>Pseudomonadati</taxon>
        <taxon>Pseudomonadota</taxon>
        <taxon>Gammaproteobacteria</taxon>
        <taxon>Chromatiales</taxon>
        <taxon>Chromatiaceae</taxon>
        <taxon>Thiorhodovibrio</taxon>
    </lineage>
</organism>
<protein>
    <submittedName>
        <fullName evidence="1">Uncharacterized protein</fullName>
    </submittedName>
</protein>
<dbReference type="InterPro" id="IPR010602">
    <property type="entry name" value="DUF1186"/>
</dbReference>
<evidence type="ECO:0000313" key="2">
    <source>
        <dbReference type="Proteomes" id="UP000002964"/>
    </source>
</evidence>
<gene>
    <name evidence="1" type="ORF">Thi970DRAFT_03260</name>
</gene>
<dbReference type="HOGENOM" id="CLU_2385214_0_0_6"/>
<reference evidence="2" key="1">
    <citation type="submission" date="2011-06" db="EMBL/GenBank/DDBJ databases">
        <authorList>
            <consortium name="US DOE Joint Genome Institute (JGI-PGF)"/>
            <person name="Lucas S."/>
            <person name="Han J."/>
            <person name="Lapidus A."/>
            <person name="Cheng J.-F."/>
            <person name="Goodwin L."/>
            <person name="Pitluck S."/>
            <person name="Peters L."/>
            <person name="Land M.L."/>
            <person name="Hauser L."/>
            <person name="Vogl K."/>
            <person name="Liu Z."/>
            <person name="Overmann J."/>
            <person name="Frigaard N.-U."/>
            <person name="Bryant D.A."/>
            <person name="Woyke T.J."/>
        </authorList>
    </citation>
    <scope>NUCLEOTIDE SEQUENCE [LARGE SCALE GENOMIC DNA]</scope>
    <source>
        <strain evidence="2">970</strain>
    </source>
</reference>
<dbReference type="EMBL" id="JH603170">
    <property type="protein sequence ID" value="EIC19670.1"/>
    <property type="molecule type" value="Genomic_DNA"/>
</dbReference>